<evidence type="ECO:0000256" key="2">
    <source>
        <dbReference type="ARBA" id="ARBA00022898"/>
    </source>
</evidence>
<dbReference type="Proteomes" id="UP000015102">
    <property type="component" value="Unassembled WGS sequence"/>
</dbReference>
<dbReference type="SUPFAM" id="SSF53383">
    <property type="entry name" value="PLP-dependent transferases"/>
    <property type="match status" value="1"/>
</dbReference>
<reference evidence="7" key="1">
    <citation type="submission" date="2013-02" db="EMBL/GenBank/DDBJ databases">
        <authorList>
            <person name="Hughes D."/>
        </authorList>
    </citation>
    <scope>NUCLEOTIDE SEQUENCE</scope>
    <source>
        <strain>Durham</strain>
        <strain evidence="7">NC isolate 2 -- Noor lab</strain>
    </source>
</reference>
<accession>T1GIH8</accession>
<dbReference type="Gene3D" id="3.40.640.10">
    <property type="entry name" value="Type I PLP-dependent aspartate aminotransferase-like (Major domain)"/>
    <property type="match status" value="1"/>
</dbReference>
<dbReference type="Pfam" id="PF00282">
    <property type="entry name" value="Pyridoxal_deC"/>
    <property type="match status" value="1"/>
</dbReference>
<comment type="similarity">
    <text evidence="5">Belongs to the group II decarboxylase family.</text>
</comment>
<reference evidence="6" key="2">
    <citation type="submission" date="2015-06" db="UniProtKB">
        <authorList>
            <consortium name="EnsemblMetazoa"/>
        </authorList>
    </citation>
    <scope>IDENTIFICATION</scope>
</reference>
<dbReference type="InterPro" id="IPR015421">
    <property type="entry name" value="PyrdxlP-dep_Trfase_major"/>
</dbReference>
<dbReference type="GO" id="GO:0016831">
    <property type="term" value="F:carboxy-lyase activity"/>
    <property type="evidence" value="ECO:0007669"/>
    <property type="project" value="InterPro"/>
</dbReference>
<keyword evidence="2 4" id="KW-0663">Pyridoxal phosphate</keyword>
<dbReference type="AlphaFoldDB" id="T1GIH8"/>
<keyword evidence="3 5" id="KW-0456">Lyase</keyword>
<comment type="cofactor">
    <cofactor evidence="1 4 5">
        <name>pyridoxal 5'-phosphate</name>
        <dbReference type="ChEBI" id="CHEBI:597326"/>
    </cofactor>
</comment>
<dbReference type="EMBL" id="CAQQ02073171">
    <property type="status" value="NOT_ANNOTATED_CDS"/>
    <property type="molecule type" value="Genomic_DNA"/>
</dbReference>
<evidence type="ECO:0000313" key="7">
    <source>
        <dbReference type="Proteomes" id="UP000015102"/>
    </source>
</evidence>
<evidence type="ECO:0000256" key="3">
    <source>
        <dbReference type="ARBA" id="ARBA00023239"/>
    </source>
</evidence>
<dbReference type="GO" id="GO:0006520">
    <property type="term" value="P:amino acid metabolic process"/>
    <property type="evidence" value="ECO:0007669"/>
    <property type="project" value="InterPro"/>
</dbReference>
<dbReference type="InterPro" id="IPR002129">
    <property type="entry name" value="PyrdxlP-dep_de-COase"/>
</dbReference>
<evidence type="ECO:0008006" key="8">
    <source>
        <dbReference type="Google" id="ProtNLM"/>
    </source>
</evidence>
<dbReference type="EnsemblMetazoa" id="MESCA003257-RA">
    <property type="protein sequence ID" value="MESCA003257-PA"/>
    <property type="gene ID" value="MESCA003257"/>
</dbReference>
<dbReference type="STRING" id="36166.T1GIH8"/>
<dbReference type="PRINTS" id="PR00800">
    <property type="entry name" value="YHDCRBOXLASE"/>
</dbReference>
<keyword evidence="7" id="KW-1185">Reference proteome</keyword>
<evidence type="ECO:0000256" key="1">
    <source>
        <dbReference type="ARBA" id="ARBA00001933"/>
    </source>
</evidence>
<evidence type="ECO:0000256" key="5">
    <source>
        <dbReference type="RuleBase" id="RU000382"/>
    </source>
</evidence>
<sequence>ELACAGLSVAVFSWINSPAGTELENKVLDWYAKAMGLPDAFISSIPGSNGGGVLQNSASECILISMITARSKAIGQLKKSSEIHESSFLQNLVAYGSKHANCALEKAAKIALTKIRLIDIDADGKIRVDLLKEAIMNDISAGLTPYFVMATLGTTATTAFDDVLEIGKFCENISSIWFHIDGAYGMNAFILPELRKFGIGMELADSLNVNACKMLLVNFDSSAMWLKDLKYLDSAFGIKPLYLSHKYQNTTGVMDYRNYGISLGRRLRALKLWFVFRNYGLKKLRAHVMNLLQLAKLFEKLVNEDSRFEVVNNVHWA</sequence>
<dbReference type="PANTHER" id="PTHR11999:SF76">
    <property type="entry name" value="FI02861P"/>
    <property type="match status" value="1"/>
</dbReference>
<dbReference type="HOGENOM" id="CLU_011856_3_1_1"/>
<dbReference type="InterPro" id="IPR010977">
    <property type="entry name" value="Aromatic_deC"/>
</dbReference>
<evidence type="ECO:0000313" key="6">
    <source>
        <dbReference type="EnsemblMetazoa" id="MESCA003257-PA"/>
    </source>
</evidence>
<evidence type="ECO:0000256" key="4">
    <source>
        <dbReference type="PIRSR" id="PIRSR602129-50"/>
    </source>
</evidence>
<proteinExistence type="inferred from homology"/>
<dbReference type="PANTHER" id="PTHR11999">
    <property type="entry name" value="GROUP II PYRIDOXAL-5-PHOSPHATE DECARBOXYLASE"/>
    <property type="match status" value="1"/>
</dbReference>
<feature type="modified residue" description="N6-(pyridoxal phosphate)lysine" evidence="4">
    <location>
        <position position="213"/>
    </location>
</feature>
<dbReference type="InterPro" id="IPR015424">
    <property type="entry name" value="PyrdxlP-dep_Trfase"/>
</dbReference>
<dbReference type="GO" id="GO:0030170">
    <property type="term" value="F:pyridoxal phosphate binding"/>
    <property type="evidence" value="ECO:0007669"/>
    <property type="project" value="InterPro"/>
</dbReference>
<organism evidence="6 7">
    <name type="scientific">Megaselia scalaris</name>
    <name type="common">Humpbacked fly</name>
    <name type="synonym">Phora scalaris</name>
    <dbReference type="NCBI Taxonomy" id="36166"/>
    <lineage>
        <taxon>Eukaryota</taxon>
        <taxon>Metazoa</taxon>
        <taxon>Ecdysozoa</taxon>
        <taxon>Arthropoda</taxon>
        <taxon>Hexapoda</taxon>
        <taxon>Insecta</taxon>
        <taxon>Pterygota</taxon>
        <taxon>Neoptera</taxon>
        <taxon>Endopterygota</taxon>
        <taxon>Diptera</taxon>
        <taxon>Brachycera</taxon>
        <taxon>Muscomorpha</taxon>
        <taxon>Platypezoidea</taxon>
        <taxon>Phoridae</taxon>
        <taxon>Megaseliini</taxon>
        <taxon>Megaselia</taxon>
    </lineage>
</organism>
<dbReference type="GO" id="GO:0019752">
    <property type="term" value="P:carboxylic acid metabolic process"/>
    <property type="evidence" value="ECO:0007669"/>
    <property type="project" value="InterPro"/>
</dbReference>
<protein>
    <recommendedName>
        <fullName evidence="8">Aromatic-L-amino-acid decarboxylase</fullName>
    </recommendedName>
</protein>
<name>T1GIH8_MEGSC</name>
<dbReference type="GO" id="GO:0005737">
    <property type="term" value="C:cytoplasm"/>
    <property type="evidence" value="ECO:0007669"/>
    <property type="project" value="TreeGrafter"/>
</dbReference>